<name>A0A7J9ATH0_9ROSI</name>
<keyword evidence="3" id="KW-1185">Reference proteome</keyword>
<dbReference type="EMBL" id="JABEZV010000013">
    <property type="protein sequence ID" value="MBA0727406.1"/>
    <property type="molecule type" value="Genomic_DNA"/>
</dbReference>
<feature type="non-terminal residue" evidence="2">
    <location>
        <position position="129"/>
    </location>
</feature>
<dbReference type="Proteomes" id="UP000593574">
    <property type="component" value="Unassembled WGS sequence"/>
</dbReference>
<evidence type="ECO:0000256" key="1">
    <source>
        <dbReference type="SAM" id="MobiDB-lite"/>
    </source>
</evidence>
<proteinExistence type="predicted"/>
<reference evidence="2 3" key="1">
    <citation type="journal article" date="2019" name="Genome Biol. Evol.">
        <title>Insights into the evolution of the New World diploid cottons (Gossypium, subgenus Houzingenia) based on genome sequencing.</title>
        <authorList>
            <person name="Grover C.E."/>
            <person name="Arick M.A. 2nd"/>
            <person name="Thrash A."/>
            <person name="Conover J.L."/>
            <person name="Sanders W.S."/>
            <person name="Peterson D.G."/>
            <person name="Frelichowski J.E."/>
            <person name="Scheffler J.A."/>
            <person name="Scheffler B.E."/>
            <person name="Wendel J.F."/>
        </authorList>
    </citation>
    <scope>NUCLEOTIDE SEQUENCE [LARGE SCALE GENOMIC DNA]</scope>
    <source>
        <strain evidence="2">4</strain>
        <tissue evidence="2">Leaf</tissue>
    </source>
</reference>
<accession>A0A7J9ATH0</accession>
<comment type="caution">
    <text evidence="2">The sequence shown here is derived from an EMBL/GenBank/DDBJ whole genome shotgun (WGS) entry which is preliminary data.</text>
</comment>
<feature type="region of interest" description="Disordered" evidence="1">
    <location>
        <begin position="72"/>
        <end position="116"/>
    </location>
</feature>
<protein>
    <submittedName>
        <fullName evidence="2">Uncharacterized protein</fullName>
    </submittedName>
</protein>
<gene>
    <name evidence="2" type="ORF">Golax_000397</name>
</gene>
<organism evidence="2 3">
    <name type="scientific">Gossypium laxum</name>
    <dbReference type="NCBI Taxonomy" id="34288"/>
    <lineage>
        <taxon>Eukaryota</taxon>
        <taxon>Viridiplantae</taxon>
        <taxon>Streptophyta</taxon>
        <taxon>Embryophyta</taxon>
        <taxon>Tracheophyta</taxon>
        <taxon>Spermatophyta</taxon>
        <taxon>Magnoliopsida</taxon>
        <taxon>eudicotyledons</taxon>
        <taxon>Gunneridae</taxon>
        <taxon>Pentapetalae</taxon>
        <taxon>rosids</taxon>
        <taxon>malvids</taxon>
        <taxon>Malvales</taxon>
        <taxon>Malvaceae</taxon>
        <taxon>Malvoideae</taxon>
        <taxon>Gossypium</taxon>
    </lineage>
</organism>
<dbReference type="AlphaFoldDB" id="A0A7J9ATH0"/>
<sequence>MLNLMGFFAKAKGNGAELDVNTQIEIVFKSLTNEFVGFRVTYNLGYKALTLTQLMKELQSYELMLNGGKPVQEKPDANLAMGPSSSKGKQKAKGKKKPTKSSIPLCVDRKKVKKSKDPKKIKIFFYNRK</sequence>
<feature type="compositionally biased region" description="Basic residues" evidence="1">
    <location>
        <begin position="88"/>
        <end position="99"/>
    </location>
</feature>
<evidence type="ECO:0000313" key="3">
    <source>
        <dbReference type="Proteomes" id="UP000593574"/>
    </source>
</evidence>
<evidence type="ECO:0000313" key="2">
    <source>
        <dbReference type="EMBL" id="MBA0727406.1"/>
    </source>
</evidence>